<accession>A0A9E7J5F0</accession>
<gene>
    <name evidence="1" type="ORF">Mallos_BL60027</name>
</gene>
<dbReference type="Proteomes" id="UP001056460">
    <property type="component" value="Segment"/>
</dbReference>
<organism evidence="1 2">
    <name type="scientific">Xanthomonas phage Mallos</name>
    <dbReference type="NCBI Taxonomy" id="2939131"/>
    <lineage>
        <taxon>Viruses</taxon>
        <taxon>Duplodnaviria</taxon>
        <taxon>Heunggongvirae</taxon>
        <taxon>Uroviricota</taxon>
        <taxon>Caudoviricetes</taxon>
        <taxon>Mesyanzhinovviridae</taxon>
        <taxon>Bradleyvirinae</taxon>
        <taxon>Mallosvirus</taxon>
        <taxon>Mallosvirus mallos</taxon>
    </lineage>
</organism>
<name>A0A9E7J5F0_9CAUD</name>
<proteinExistence type="predicted"/>
<keyword evidence="2" id="KW-1185">Reference proteome</keyword>
<sequence>MSAHLVRLSPSRTGQTLVNNHNAVIVFVDDESEDATADARAAAQAGIGGPDGIWSDATVTELTEANLAAPVYVTI</sequence>
<evidence type="ECO:0000313" key="2">
    <source>
        <dbReference type="Proteomes" id="UP001056460"/>
    </source>
</evidence>
<protein>
    <submittedName>
        <fullName evidence="1">Uncharacterized protein</fullName>
    </submittedName>
</protein>
<evidence type="ECO:0000313" key="1">
    <source>
        <dbReference type="EMBL" id="URA07135.1"/>
    </source>
</evidence>
<dbReference type="EMBL" id="ON189047">
    <property type="protein sequence ID" value="URA07135.1"/>
    <property type="molecule type" value="Genomic_DNA"/>
</dbReference>
<reference evidence="1" key="1">
    <citation type="journal article" date="2022" name="Viruses">
        <title>Isolation of novel Xanthomonas phages for the plant pathogens X. translucens and X. campestris.</title>
        <authorList>
            <person name="Erdrich S.H."/>
            <person name="Sharma V."/>
            <person name="Schurr U."/>
            <person name="Arsova B."/>
            <person name="Frunzke J."/>
        </authorList>
    </citation>
    <scope>NUCLEOTIDE SEQUENCE</scope>
</reference>